<keyword evidence="3" id="KW-1185">Reference proteome</keyword>
<evidence type="ECO:0000313" key="3">
    <source>
        <dbReference type="Proteomes" id="UP000738359"/>
    </source>
</evidence>
<comment type="caution">
    <text evidence="2">The sequence shown here is derived from an EMBL/GenBank/DDBJ whole genome shotgun (WGS) entry which is preliminary data.</text>
</comment>
<dbReference type="SUPFAM" id="SSF52047">
    <property type="entry name" value="RNI-like"/>
    <property type="match status" value="1"/>
</dbReference>
<accession>A0A9P6J7S2</accession>
<organism evidence="2 3">
    <name type="scientific">Mortierella alpina</name>
    <name type="common">Oleaginous fungus</name>
    <name type="synonym">Mortierella renispora</name>
    <dbReference type="NCBI Taxonomy" id="64518"/>
    <lineage>
        <taxon>Eukaryota</taxon>
        <taxon>Fungi</taxon>
        <taxon>Fungi incertae sedis</taxon>
        <taxon>Mucoromycota</taxon>
        <taxon>Mortierellomycotina</taxon>
        <taxon>Mortierellomycetes</taxon>
        <taxon>Mortierellales</taxon>
        <taxon>Mortierellaceae</taxon>
        <taxon>Mortierella</taxon>
    </lineage>
</organism>
<evidence type="ECO:0000256" key="1">
    <source>
        <dbReference type="SAM" id="MobiDB-lite"/>
    </source>
</evidence>
<protein>
    <submittedName>
        <fullName evidence="2">Uncharacterized protein</fullName>
    </submittedName>
</protein>
<dbReference type="AlphaFoldDB" id="A0A9P6J7S2"/>
<gene>
    <name evidence="2" type="ORF">BGZ70_006467</name>
</gene>
<evidence type="ECO:0000313" key="2">
    <source>
        <dbReference type="EMBL" id="KAF9964434.1"/>
    </source>
</evidence>
<reference evidence="2" key="1">
    <citation type="journal article" date="2020" name="Fungal Divers.">
        <title>Resolving the Mortierellaceae phylogeny through synthesis of multi-gene phylogenetics and phylogenomics.</title>
        <authorList>
            <person name="Vandepol N."/>
            <person name="Liber J."/>
            <person name="Desiro A."/>
            <person name="Na H."/>
            <person name="Kennedy M."/>
            <person name="Barry K."/>
            <person name="Grigoriev I.V."/>
            <person name="Miller A.N."/>
            <person name="O'Donnell K."/>
            <person name="Stajich J.E."/>
            <person name="Bonito G."/>
        </authorList>
    </citation>
    <scope>NUCLEOTIDE SEQUENCE</scope>
    <source>
        <strain evidence="2">CK1249</strain>
    </source>
</reference>
<dbReference type="Gene3D" id="3.80.10.10">
    <property type="entry name" value="Ribonuclease Inhibitor"/>
    <property type="match status" value="1"/>
</dbReference>
<dbReference type="InterPro" id="IPR032675">
    <property type="entry name" value="LRR_dom_sf"/>
</dbReference>
<dbReference type="EMBL" id="JAAAHY010000364">
    <property type="protein sequence ID" value="KAF9964434.1"/>
    <property type="molecule type" value="Genomic_DNA"/>
</dbReference>
<dbReference type="Proteomes" id="UP000738359">
    <property type="component" value="Unassembled WGS sequence"/>
</dbReference>
<sequence>MIPLCHPPGPAQSPIPPLHALGLVEIRTLIAQFLAKKDLALCILVSKQWAIDFLPLYWHSVSISPHKLARCHESALAKHGQHVRILSAGRIEDTSVFNQPSVAHLTALDVSTCGSKDREDGGRGCLHEIIHRNRDSLRTLCWRCYGRHTHLGNRAFRLWATMFQDLGNLTTIELWNWAVSRVDFLRILVACPELTHLKLDAVEALVESGALGSPIRQEGPLLDDGNHPTTGSDVQQRGHEESSLYEFKHAKLEALEFVGNILPPMLQHVPNLTHLSIQYLLHGDFRDLHESVQRGDSCQGITHLTMLTTCSAPAKFLSFIQTIPAPGVLVSFEGLVPLLIADAFLEAILQRHSGTIEHLVLIDENSSLKFKQPQNVGGVFRFNIWELFEMCPRLVTLEIPFPLQECTSSGSASTFGAQEGTALESVSQQLSLESNPSLFSVNLALKPYEPTREWICKDLRRLMLRIKDMDELKPMDQITFDLCVDRLLPPEEKRDNTKRTRSALERMILERLSGLEKLETLHIGGGWYDLPKRIF</sequence>
<name>A0A9P6J7S2_MORAP</name>
<feature type="region of interest" description="Disordered" evidence="1">
    <location>
        <begin position="217"/>
        <end position="238"/>
    </location>
</feature>
<proteinExistence type="predicted"/>
<dbReference type="OrthoDB" id="2369458at2759"/>